<evidence type="ECO:0000313" key="3">
    <source>
        <dbReference type="EMBL" id="BDU77442.1"/>
    </source>
</evidence>
<evidence type="ECO:0000313" key="4">
    <source>
        <dbReference type="Proteomes" id="UP001228113"/>
    </source>
</evidence>
<dbReference type="Gene3D" id="2.40.30.170">
    <property type="match status" value="1"/>
</dbReference>
<dbReference type="PRINTS" id="PR01490">
    <property type="entry name" value="RTXTOXIND"/>
</dbReference>
<dbReference type="PANTHER" id="PTHR30386">
    <property type="entry name" value="MEMBRANE FUSION SUBUNIT OF EMRAB-TOLC MULTIDRUG EFFLUX PUMP"/>
    <property type="match status" value="1"/>
</dbReference>
<keyword evidence="2" id="KW-0472">Membrane</keyword>
<dbReference type="Gene3D" id="2.40.50.100">
    <property type="match status" value="1"/>
</dbReference>
<organism evidence="3 4">
    <name type="scientific">Mesoterricola sediminis</name>
    <dbReference type="NCBI Taxonomy" id="2927980"/>
    <lineage>
        <taxon>Bacteria</taxon>
        <taxon>Pseudomonadati</taxon>
        <taxon>Acidobacteriota</taxon>
        <taxon>Holophagae</taxon>
        <taxon>Holophagales</taxon>
        <taxon>Holophagaceae</taxon>
        <taxon>Mesoterricola</taxon>
    </lineage>
</organism>
<dbReference type="EMBL" id="AP027081">
    <property type="protein sequence ID" value="BDU77442.1"/>
    <property type="molecule type" value="Genomic_DNA"/>
</dbReference>
<protein>
    <submittedName>
        <fullName evidence="3">HlyD family type I secretion periplasmic adaptor subunit</fullName>
    </submittedName>
</protein>
<evidence type="ECO:0000256" key="2">
    <source>
        <dbReference type="SAM" id="Phobius"/>
    </source>
</evidence>
<dbReference type="AlphaFoldDB" id="A0AA48GTQ8"/>
<gene>
    <name evidence="3" type="ORF">METESE_24000</name>
</gene>
<accession>A0AA48GTQ8</accession>
<keyword evidence="2" id="KW-1133">Transmembrane helix</keyword>
<dbReference type="PANTHER" id="PTHR30386:SF28">
    <property type="entry name" value="EXPORTED PROTEIN"/>
    <property type="match status" value="1"/>
</dbReference>
<evidence type="ECO:0000256" key="1">
    <source>
        <dbReference type="SAM" id="Coils"/>
    </source>
</evidence>
<feature type="transmembrane region" description="Helical" evidence="2">
    <location>
        <begin position="33"/>
        <end position="55"/>
    </location>
</feature>
<dbReference type="SUPFAM" id="SSF111369">
    <property type="entry name" value="HlyD-like secretion proteins"/>
    <property type="match status" value="1"/>
</dbReference>
<dbReference type="InterPro" id="IPR050739">
    <property type="entry name" value="MFP"/>
</dbReference>
<dbReference type="KEGG" id="msea:METESE_24000"/>
<keyword evidence="2" id="KW-0812">Transmembrane</keyword>
<reference evidence="3" key="1">
    <citation type="journal article" date="2023" name="Int. J. Syst. Evol. Microbiol.">
        <title>Mesoterricola silvestris gen. nov., sp. nov., Mesoterricola sediminis sp. nov., Geothrix oryzae sp. nov., Geothrix edaphica sp. nov., Geothrix rubra sp. nov., and Geothrix limicola sp. nov., six novel members of Acidobacteriota isolated from soils.</title>
        <authorList>
            <person name="Itoh H."/>
            <person name="Sugisawa Y."/>
            <person name="Mise K."/>
            <person name="Xu Z."/>
            <person name="Kuniyasu M."/>
            <person name="Ushijima N."/>
            <person name="Kawano K."/>
            <person name="Kobayashi E."/>
            <person name="Shiratori Y."/>
            <person name="Masuda Y."/>
            <person name="Senoo K."/>
        </authorList>
    </citation>
    <scope>NUCLEOTIDE SEQUENCE</scope>
    <source>
        <strain evidence="3">W786</strain>
    </source>
</reference>
<feature type="coiled-coil region" evidence="1">
    <location>
        <begin position="195"/>
        <end position="222"/>
    </location>
</feature>
<keyword evidence="4" id="KW-1185">Reference proteome</keyword>
<sequence>MPAPAGAPLFRQEALEAYLRDRNGREILRVSPLWSWTVTVTLACLLAAALAFAFLGKVDVIEKGPGILRPQGGVRLLSAQAEGVISQVLARTGDPVKAGDPILRLEAPQLKGAIQEADLTLAAHVREQAEVADNQASLFAQQRAMAQVRVEHLERETASFLRTRDRAADQLSAQRELHRQGLISRMEMLDHENRFDAAQRDVASGESELSRARQELAMLETQRRQQVWQQKTGVALAQARRVSLEHRLGQTLIASPVDGIVDGLVLRAGDLVSPGAVTAKVIPLGTPLRVIAFLREKDRAFVRETDPVTLELAQYPHAEFGTLKGQVVRVGTDLAGPAEIQEAFGVPEGPVASPSFRVEIQLDPGQGNQWNLRSGMLLEARFTLRRQRLAALVLDPLRRWLR</sequence>
<name>A0AA48GTQ8_9BACT</name>
<dbReference type="Proteomes" id="UP001228113">
    <property type="component" value="Chromosome"/>
</dbReference>
<proteinExistence type="predicted"/>
<keyword evidence="1" id="KW-0175">Coiled coil</keyword>
<dbReference type="RefSeq" id="WP_316410279.1">
    <property type="nucleotide sequence ID" value="NZ_AP027081.1"/>
</dbReference>